<evidence type="ECO:0000313" key="4">
    <source>
        <dbReference type="EMBL" id="ESO09398.1"/>
    </source>
</evidence>
<keyword evidence="2" id="KW-0677">Repeat</keyword>
<dbReference type="KEGG" id="hro:HELRODRAFT_168380"/>
<dbReference type="STRING" id="6412.T1F0I5"/>
<dbReference type="InterPro" id="IPR025875">
    <property type="entry name" value="Leu-rich_rpt_4"/>
</dbReference>
<dbReference type="Pfam" id="PF00612">
    <property type="entry name" value="IQ"/>
    <property type="match status" value="1"/>
</dbReference>
<sequence length="694" mass="78625">MPADNEQQDSHNDTWHQFLQKPSISGSLCKWSNIRSVVAKNNAIEWMDFGGMDKLCYLDLSKNNIRRVQEALNGCTNIMFLSLAYNNIVKLKFFRVQNFINDFFTDELGNLSNLQYLNASNNQLITLSEFSHLHSLQIINISSNYLSSIDKVQSWRIAKCGSFIACLNLTSLNISCNHIEDVSTVINSLKGNDSLRLLDVSNNPCTCIANYKNLLSSALPCLGHDRNNRTSHMDQSELSLVKDYYECYEKFSAFFENQSDLAFCERLTMFKNVASEFRDSAVALKKFYEKDVDADGLMPCWSPKHIIPVSCQTVDGTTLSTTASTAPTLMEMTSTSSTLMYSCMKTTSNISEASFNNFSLSSASVTNKSETSTKQLTGTSATQSSSLSPPTCKIISQPNNDHIAVVKIQSLWRGYSVRKKMRMIRSDLQIDDDDDGGGGGVFMKHLTADDHFYNENEDGDDLDLAFHKYLNETSKQKNDSNRIFKDYEQYKQAWIDSENSFETGESNDFDWSNRHHDINKNRKVDSDILLLSPHSLHLRGVKSPPSFSSPPPPAGNNQPSSRSQRSSNDSRISFAGSRRVRTNRLVKNEEAANEWGFNNERSKELFLKRLRKLEKPVNRKRFELKGHRSSEVMHYTSFPIIVQTPDRSSASSSPAEKSKPSIQKLPYIIDASQRNTNFNKRSRSNSNREKTVFK</sequence>
<feature type="region of interest" description="Disordered" evidence="3">
    <location>
        <begin position="539"/>
        <end position="579"/>
    </location>
</feature>
<dbReference type="EMBL" id="AMQM01002956">
    <property type="status" value="NOT_ANNOTATED_CDS"/>
    <property type="molecule type" value="Genomic_DNA"/>
</dbReference>
<protein>
    <submittedName>
        <fullName evidence="4 5">Uncharacterized protein</fullName>
    </submittedName>
</protein>
<dbReference type="InterPro" id="IPR001611">
    <property type="entry name" value="Leu-rich_rpt"/>
</dbReference>
<reference evidence="5" key="3">
    <citation type="submission" date="2015-06" db="UniProtKB">
        <authorList>
            <consortium name="EnsemblMetazoa"/>
        </authorList>
    </citation>
    <scope>IDENTIFICATION</scope>
</reference>
<dbReference type="InterPro" id="IPR050836">
    <property type="entry name" value="SDS22/Internalin_LRR"/>
</dbReference>
<dbReference type="InterPro" id="IPR032675">
    <property type="entry name" value="LRR_dom_sf"/>
</dbReference>
<feature type="compositionally biased region" description="Low complexity" evidence="3">
    <location>
        <begin position="560"/>
        <end position="573"/>
    </location>
</feature>
<dbReference type="RefSeq" id="XP_009012491.1">
    <property type="nucleotide sequence ID" value="XM_009014243.1"/>
</dbReference>
<gene>
    <name evidence="5" type="primary">20202335</name>
    <name evidence="4" type="ORF">HELRODRAFT_168380</name>
</gene>
<dbReference type="InterPro" id="IPR000048">
    <property type="entry name" value="IQ_motif_EF-hand-BS"/>
</dbReference>
<reference evidence="4 6" key="2">
    <citation type="journal article" date="2013" name="Nature">
        <title>Insights into bilaterian evolution from three spiralian genomes.</title>
        <authorList>
            <person name="Simakov O."/>
            <person name="Marletaz F."/>
            <person name="Cho S.J."/>
            <person name="Edsinger-Gonzales E."/>
            <person name="Havlak P."/>
            <person name="Hellsten U."/>
            <person name="Kuo D.H."/>
            <person name="Larsson T."/>
            <person name="Lv J."/>
            <person name="Arendt D."/>
            <person name="Savage R."/>
            <person name="Osoegawa K."/>
            <person name="de Jong P."/>
            <person name="Grimwood J."/>
            <person name="Chapman J.A."/>
            <person name="Shapiro H."/>
            <person name="Aerts A."/>
            <person name="Otillar R.P."/>
            <person name="Terry A.Y."/>
            <person name="Boore J.L."/>
            <person name="Grigoriev I.V."/>
            <person name="Lindberg D.R."/>
            <person name="Seaver E.C."/>
            <person name="Weisblat D.A."/>
            <person name="Putnam N.H."/>
            <person name="Rokhsar D.S."/>
        </authorList>
    </citation>
    <scope>NUCLEOTIDE SEQUENCE</scope>
</reference>
<dbReference type="EnsemblMetazoa" id="HelroT168380">
    <property type="protein sequence ID" value="HelroP168380"/>
    <property type="gene ID" value="HelroG168380"/>
</dbReference>
<accession>T1F0I5</accession>
<dbReference type="GeneID" id="20202335"/>
<dbReference type="PROSITE" id="PS51450">
    <property type="entry name" value="LRR"/>
    <property type="match status" value="4"/>
</dbReference>
<name>T1F0I5_HELRO</name>
<dbReference type="Proteomes" id="UP000015101">
    <property type="component" value="Unassembled WGS sequence"/>
</dbReference>
<evidence type="ECO:0000256" key="3">
    <source>
        <dbReference type="SAM" id="MobiDB-lite"/>
    </source>
</evidence>
<dbReference type="CDD" id="cd23767">
    <property type="entry name" value="IQCD"/>
    <property type="match status" value="1"/>
</dbReference>
<dbReference type="PANTHER" id="PTHR46652:SF8">
    <property type="entry name" value="LEUCINE RICH REPEAT CONTAINING 23"/>
    <property type="match status" value="1"/>
</dbReference>
<dbReference type="eggNOG" id="KOG0619">
    <property type="taxonomic scope" value="Eukaryota"/>
</dbReference>
<dbReference type="AlphaFoldDB" id="T1F0I5"/>
<dbReference type="HOGENOM" id="CLU_397047_0_0_1"/>
<dbReference type="Pfam" id="PF12799">
    <property type="entry name" value="LRR_4"/>
    <property type="match status" value="1"/>
</dbReference>
<dbReference type="Gene3D" id="3.80.10.10">
    <property type="entry name" value="Ribonuclease Inhibitor"/>
    <property type="match status" value="2"/>
</dbReference>
<reference evidence="6" key="1">
    <citation type="submission" date="2012-12" db="EMBL/GenBank/DDBJ databases">
        <authorList>
            <person name="Hellsten U."/>
            <person name="Grimwood J."/>
            <person name="Chapman J.A."/>
            <person name="Shapiro H."/>
            <person name="Aerts A."/>
            <person name="Otillar R.P."/>
            <person name="Terry A.Y."/>
            <person name="Boore J.L."/>
            <person name="Simakov O."/>
            <person name="Marletaz F."/>
            <person name="Cho S.-J."/>
            <person name="Edsinger-Gonzales E."/>
            <person name="Havlak P."/>
            <person name="Kuo D.-H."/>
            <person name="Larsson T."/>
            <person name="Lv J."/>
            <person name="Arendt D."/>
            <person name="Savage R."/>
            <person name="Osoegawa K."/>
            <person name="de Jong P."/>
            <person name="Lindberg D.R."/>
            <person name="Seaver E.C."/>
            <person name="Weisblat D.A."/>
            <person name="Putnam N.H."/>
            <person name="Grigoriev I.V."/>
            <person name="Rokhsar D.S."/>
        </authorList>
    </citation>
    <scope>NUCLEOTIDE SEQUENCE</scope>
</reference>
<evidence type="ECO:0000256" key="2">
    <source>
        <dbReference type="ARBA" id="ARBA00022737"/>
    </source>
</evidence>
<dbReference type="InParanoid" id="T1F0I5"/>
<feature type="region of interest" description="Disordered" evidence="3">
    <location>
        <begin position="643"/>
        <end position="694"/>
    </location>
</feature>
<proteinExistence type="predicted"/>
<keyword evidence="6" id="KW-1185">Reference proteome</keyword>
<dbReference type="PANTHER" id="PTHR46652">
    <property type="entry name" value="LEUCINE-RICH REPEAT AND IQ DOMAIN-CONTAINING PROTEIN 1-RELATED"/>
    <property type="match status" value="1"/>
</dbReference>
<dbReference type="SUPFAM" id="SSF52058">
    <property type="entry name" value="L domain-like"/>
    <property type="match status" value="1"/>
</dbReference>
<evidence type="ECO:0000313" key="6">
    <source>
        <dbReference type="Proteomes" id="UP000015101"/>
    </source>
</evidence>
<feature type="region of interest" description="Disordered" evidence="3">
    <location>
        <begin position="371"/>
        <end position="390"/>
    </location>
</feature>
<organism evidence="5 6">
    <name type="scientific">Helobdella robusta</name>
    <name type="common">Californian leech</name>
    <dbReference type="NCBI Taxonomy" id="6412"/>
    <lineage>
        <taxon>Eukaryota</taxon>
        <taxon>Metazoa</taxon>
        <taxon>Spiralia</taxon>
        <taxon>Lophotrochozoa</taxon>
        <taxon>Annelida</taxon>
        <taxon>Clitellata</taxon>
        <taxon>Hirudinea</taxon>
        <taxon>Rhynchobdellida</taxon>
        <taxon>Glossiphoniidae</taxon>
        <taxon>Helobdella</taxon>
    </lineage>
</organism>
<keyword evidence="1" id="KW-0433">Leucine-rich repeat</keyword>
<dbReference type="EMBL" id="KB095959">
    <property type="protein sequence ID" value="ESO09398.1"/>
    <property type="molecule type" value="Genomic_DNA"/>
</dbReference>
<dbReference type="CTD" id="20202335"/>
<dbReference type="PROSITE" id="PS50096">
    <property type="entry name" value="IQ"/>
    <property type="match status" value="1"/>
</dbReference>
<dbReference type="SMART" id="SM00364">
    <property type="entry name" value="LRR_BAC"/>
    <property type="match status" value="3"/>
</dbReference>
<evidence type="ECO:0000256" key="1">
    <source>
        <dbReference type="ARBA" id="ARBA00022614"/>
    </source>
</evidence>
<evidence type="ECO:0000313" key="5">
    <source>
        <dbReference type="EnsemblMetazoa" id="HelroP168380"/>
    </source>
</evidence>